<evidence type="ECO:0000313" key="2">
    <source>
        <dbReference type="Proteomes" id="UP000000758"/>
    </source>
</evidence>
<keyword evidence="2" id="KW-1185">Reference proteome</keyword>
<gene>
    <name evidence="1" type="ordered locus">CENSYa_0170</name>
</gene>
<sequence length="391" mass="43612">METHVNFEDLPDFDSVAGMLIPEELADSISVDRVVDGKFWYFSEPCVAAYVSMLEASSAHTTYKDSMDCLTDNLTEIVEKILAEIPKQGGGPPRLDLVALGIGTARKECVILGRLLEEFKNTATRVSLVAVDFSYPLLMHGIRRVKTTFAYEKERFDLRLYVADYTKREAGDFGGTGDTFTLITAPGLLHNSPIPDIFYSLQKLMTKNTLLLIDAEMIGGRTDEELCSQYTDEPSKRFFFTPLSLLARASEEEHKRMDDQTGGGHKYKEFKSVGYVPERITAAVVCGNNLDEFRQSHGLPPGTLNGMKLSPGPGSKTVMITYKQDGSFYVLGHTARFLEIEFAAMLDRYGFEVVYECGHKRKHTRYYLLKMKTGDSPGAGSEDDDKSDASI</sequence>
<dbReference type="HOGENOM" id="CLU_705161_0_0_2"/>
<dbReference type="InterPro" id="IPR029063">
    <property type="entry name" value="SAM-dependent_MTases_sf"/>
</dbReference>
<name>A0RTZ8_CENSY</name>
<dbReference type="AlphaFoldDB" id="A0RTZ8"/>
<dbReference type="EMBL" id="DP000238">
    <property type="protein sequence ID" value="ABK76815.1"/>
    <property type="molecule type" value="Genomic_DNA"/>
</dbReference>
<dbReference type="EnsemblBacteria" id="ABK76815">
    <property type="protein sequence ID" value="ABK76815"/>
    <property type="gene ID" value="CENSYa_0170"/>
</dbReference>
<dbReference type="STRING" id="414004.CENSYa_0170"/>
<organism evidence="1 2">
    <name type="scientific">Cenarchaeum symbiosum (strain A)</name>
    <dbReference type="NCBI Taxonomy" id="414004"/>
    <lineage>
        <taxon>Archaea</taxon>
        <taxon>Nitrososphaerota</taxon>
        <taxon>Candidatus Cenarchaeales</taxon>
        <taxon>Candidatus Cenarchaeaceae</taxon>
        <taxon>Candidatus Cenarchaeum</taxon>
    </lineage>
</organism>
<accession>A0RTZ8</accession>
<dbReference type="KEGG" id="csy:CENSYa_0170"/>
<protein>
    <submittedName>
        <fullName evidence="1">Uncharacterized protein</fullName>
    </submittedName>
</protein>
<proteinExistence type="predicted"/>
<dbReference type="Proteomes" id="UP000000758">
    <property type="component" value="Chromosome"/>
</dbReference>
<dbReference type="Gene3D" id="3.40.50.150">
    <property type="entry name" value="Vaccinia Virus protein VP39"/>
    <property type="match status" value="1"/>
</dbReference>
<evidence type="ECO:0000313" key="1">
    <source>
        <dbReference type="EMBL" id="ABK76815.1"/>
    </source>
</evidence>
<reference evidence="1 2" key="1">
    <citation type="journal article" date="2006" name="Proc. Natl. Acad. Sci. U.S.A.">
        <title>Genomic analysis of the uncultivated marine crenarchaeote Cenarchaeum symbiosum.</title>
        <authorList>
            <person name="Hallam S.J."/>
            <person name="Konstantinidis K.T."/>
            <person name="Putnam N."/>
            <person name="Schleper C."/>
            <person name="Watanabe Y."/>
            <person name="Sugahara J."/>
            <person name="Preston C."/>
            <person name="de la Torre J."/>
            <person name="Richardson P.M."/>
            <person name="DeLong E.F."/>
        </authorList>
    </citation>
    <scope>NUCLEOTIDE SEQUENCE [LARGE SCALE GENOMIC DNA]</scope>
    <source>
        <strain evidence="2">A</strain>
    </source>
</reference>